<dbReference type="RefSeq" id="WP_012883392.1">
    <property type="nucleotide sequence ID" value="NC_013592.1"/>
</dbReference>
<keyword evidence="7" id="KW-0762">Sugar transport</keyword>
<evidence type="ECO:0000256" key="6">
    <source>
        <dbReference type="ARBA" id="ARBA00022989"/>
    </source>
</evidence>
<dbReference type="KEGG" id="ddc:Dd586_0654"/>
<dbReference type="GO" id="GO:0005886">
    <property type="term" value="C:plasma membrane"/>
    <property type="evidence" value="ECO:0007669"/>
    <property type="project" value="UniProtKB-SubCell"/>
</dbReference>
<keyword evidence="8 10" id="KW-0472">Membrane</keyword>
<proteinExistence type="inferred from homology"/>
<evidence type="ECO:0000256" key="7">
    <source>
        <dbReference type="ARBA" id="ARBA00023047"/>
    </source>
</evidence>
<dbReference type="HOGENOM" id="CLU_060703_0_0_6"/>
<dbReference type="STRING" id="590409.Dd586_0654"/>
<feature type="domain" description="ABC-2 type transporter transmembrane" evidence="11">
    <location>
        <begin position="46"/>
        <end position="242"/>
    </location>
</feature>
<comment type="subcellular location">
    <subcellularLocation>
        <location evidence="1">Cell membrane</location>
        <topology evidence="1">Multi-pass membrane protein</topology>
    </subcellularLocation>
</comment>
<evidence type="ECO:0000256" key="9">
    <source>
        <dbReference type="SAM" id="MobiDB-lite"/>
    </source>
</evidence>
<dbReference type="GO" id="GO:0015774">
    <property type="term" value="P:polysaccharide transport"/>
    <property type="evidence" value="ECO:0007669"/>
    <property type="project" value="UniProtKB-KW"/>
</dbReference>
<keyword evidence="4" id="KW-1003">Cell membrane</keyword>
<dbReference type="Proteomes" id="UP000001446">
    <property type="component" value="Chromosome"/>
</dbReference>
<evidence type="ECO:0000256" key="10">
    <source>
        <dbReference type="SAM" id="Phobius"/>
    </source>
</evidence>
<dbReference type="eggNOG" id="COG1682">
    <property type="taxonomic scope" value="Bacteria"/>
</dbReference>
<feature type="transmembrane region" description="Helical" evidence="10">
    <location>
        <begin position="253"/>
        <end position="272"/>
    </location>
</feature>
<evidence type="ECO:0000256" key="3">
    <source>
        <dbReference type="ARBA" id="ARBA00022448"/>
    </source>
</evidence>
<evidence type="ECO:0000259" key="11">
    <source>
        <dbReference type="Pfam" id="PF01061"/>
    </source>
</evidence>
<keyword evidence="6 10" id="KW-1133">Transmembrane helix</keyword>
<accession>D2BSC8</accession>
<feature type="transmembrane region" description="Helical" evidence="10">
    <location>
        <begin position="166"/>
        <end position="190"/>
    </location>
</feature>
<feature type="transmembrane region" description="Helical" evidence="10">
    <location>
        <begin position="137"/>
        <end position="160"/>
    </location>
</feature>
<evidence type="ECO:0000256" key="5">
    <source>
        <dbReference type="ARBA" id="ARBA00022692"/>
    </source>
</evidence>
<dbReference type="AlphaFoldDB" id="D2BSC8"/>
<dbReference type="GO" id="GO:0015920">
    <property type="term" value="P:lipopolysaccharide transport"/>
    <property type="evidence" value="ECO:0007669"/>
    <property type="project" value="TreeGrafter"/>
</dbReference>
<gene>
    <name evidence="12" type="ordered locus">Dd586_0654</name>
</gene>
<feature type="transmembrane region" description="Helical" evidence="10">
    <location>
        <begin position="58"/>
        <end position="79"/>
    </location>
</feature>
<organism evidence="12 13">
    <name type="scientific">Dickeya zeae (strain Ech586)</name>
    <name type="common">Dickeya dadantii (strain Ech586)</name>
    <dbReference type="NCBI Taxonomy" id="590409"/>
    <lineage>
        <taxon>Bacteria</taxon>
        <taxon>Pseudomonadati</taxon>
        <taxon>Pseudomonadota</taxon>
        <taxon>Gammaproteobacteria</taxon>
        <taxon>Enterobacterales</taxon>
        <taxon>Pectobacteriaceae</taxon>
        <taxon>Dickeya</taxon>
        <taxon>Dickeya parazeae</taxon>
    </lineage>
</organism>
<keyword evidence="7" id="KW-0625">Polysaccharide transport</keyword>
<keyword evidence="3" id="KW-0813">Transport</keyword>
<protein>
    <submittedName>
        <fullName evidence="12">ABC-2 type transporter</fullName>
    </submittedName>
</protein>
<evidence type="ECO:0000256" key="4">
    <source>
        <dbReference type="ARBA" id="ARBA00022475"/>
    </source>
</evidence>
<dbReference type="PANTHER" id="PTHR30413">
    <property type="entry name" value="INNER MEMBRANE TRANSPORT PERMEASE"/>
    <property type="match status" value="1"/>
</dbReference>
<keyword evidence="5 10" id="KW-0812">Transmembrane</keyword>
<evidence type="ECO:0000313" key="13">
    <source>
        <dbReference type="Proteomes" id="UP000001446"/>
    </source>
</evidence>
<evidence type="ECO:0000256" key="1">
    <source>
        <dbReference type="ARBA" id="ARBA00004651"/>
    </source>
</evidence>
<feature type="transmembrane region" description="Helical" evidence="10">
    <location>
        <begin position="91"/>
        <end position="116"/>
    </location>
</feature>
<feature type="region of interest" description="Disordered" evidence="9">
    <location>
        <begin position="1"/>
        <end position="20"/>
    </location>
</feature>
<dbReference type="Pfam" id="PF01061">
    <property type="entry name" value="ABC2_membrane"/>
    <property type="match status" value="1"/>
</dbReference>
<sequence length="283" mass="32783">MKTNTYNSMCEVDSKSDEPSSGWKIHNGRTDILEGIRVYYVWMIWGWHDIRQRYRRSILGPFWFTLTTLIMVGALGFLYSQLLGQQISEYLPYLGIGLVVWQFISTAANEACMTFIGSAHIIKQIRMPLTTHVCRMAWRNFIILLHSLPVVILFMLFFGHSLTLEAFLIIPGLLISLLNAIWVGIVLGILCARFRDISPIIVNLFQVCFFVTPVMWRTADLKDRAWIADMNPFYYLIEIIRAPILGSPISMSTWALCIIILVVGFCFAQYLMNRYRDRVAYWL</sequence>
<dbReference type="EMBL" id="CP001836">
    <property type="protein sequence ID" value="ACZ75547.1"/>
    <property type="molecule type" value="Genomic_DNA"/>
</dbReference>
<evidence type="ECO:0000313" key="12">
    <source>
        <dbReference type="EMBL" id="ACZ75547.1"/>
    </source>
</evidence>
<dbReference type="InterPro" id="IPR013525">
    <property type="entry name" value="ABC2_TM"/>
</dbReference>
<feature type="transmembrane region" description="Helical" evidence="10">
    <location>
        <begin position="197"/>
        <end position="216"/>
    </location>
</feature>
<evidence type="ECO:0000256" key="8">
    <source>
        <dbReference type="ARBA" id="ARBA00023136"/>
    </source>
</evidence>
<name>D2BSC8_DICZ5</name>
<reference evidence="12" key="1">
    <citation type="submission" date="2009-12" db="EMBL/GenBank/DDBJ databases">
        <title>Complete sequence of Dickeya dadantii Ech586.</title>
        <authorList>
            <consortium name="US DOE Joint Genome Institute"/>
            <person name="Lucas S."/>
            <person name="Copeland A."/>
            <person name="Lapidus A."/>
            <person name="Glavina del Rio T."/>
            <person name="Tice H."/>
            <person name="Bruce D."/>
            <person name="Goodwin L."/>
            <person name="Pitluck S."/>
            <person name="Munk A.C."/>
            <person name="Brettin T."/>
            <person name="Detter J.C."/>
            <person name="Han C."/>
            <person name="Tapia R."/>
            <person name="Larimer F."/>
            <person name="Land M."/>
            <person name="Hauser L."/>
            <person name="Kyrpides N."/>
            <person name="Mikhailova N."/>
            <person name="Balakrishnan V."/>
            <person name="Glasner J."/>
            <person name="Perna N.T."/>
        </authorList>
    </citation>
    <scope>NUCLEOTIDE SEQUENCE [LARGE SCALE GENOMIC DNA]</scope>
    <source>
        <strain evidence="12">Ech586</strain>
    </source>
</reference>
<dbReference type="GO" id="GO:0140359">
    <property type="term" value="F:ABC-type transporter activity"/>
    <property type="evidence" value="ECO:0007669"/>
    <property type="project" value="InterPro"/>
</dbReference>
<keyword evidence="13" id="KW-1185">Reference proteome</keyword>
<dbReference type="PANTHER" id="PTHR30413:SF10">
    <property type="entry name" value="CAPSULE POLYSACCHARIDE EXPORT INNER-MEMBRANE PROTEIN CTRC"/>
    <property type="match status" value="1"/>
</dbReference>
<evidence type="ECO:0000256" key="2">
    <source>
        <dbReference type="ARBA" id="ARBA00007783"/>
    </source>
</evidence>
<comment type="similarity">
    <text evidence="2">Belongs to the ABC-2 integral membrane protein family.</text>
</comment>